<dbReference type="PANTHER" id="PTHR33204">
    <property type="entry name" value="TRANSCRIPTIONAL REGULATOR, MARR FAMILY"/>
    <property type="match status" value="1"/>
</dbReference>
<evidence type="ECO:0000259" key="4">
    <source>
        <dbReference type="PROSITE" id="PS51118"/>
    </source>
</evidence>
<evidence type="ECO:0000256" key="3">
    <source>
        <dbReference type="ARBA" id="ARBA00023163"/>
    </source>
</evidence>
<keyword evidence="1" id="KW-0805">Transcription regulation</keyword>
<dbReference type="PROSITE" id="PS51118">
    <property type="entry name" value="HTH_HXLR"/>
    <property type="match status" value="1"/>
</dbReference>
<dbReference type="InterPro" id="IPR002577">
    <property type="entry name" value="HTH_HxlR"/>
</dbReference>
<evidence type="ECO:0000256" key="1">
    <source>
        <dbReference type="ARBA" id="ARBA00023015"/>
    </source>
</evidence>
<dbReference type="SUPFAM" id="SSF46785">
    <property type="entry name" value="Winged helix' DNA-binding domain"/>
    <property type="match status" value="1"/>
</dbReference>
<reference evidence="5 6" key="1">
    <citation type="submission" date="2019-09" db="EMBL/GenBank/DDBJ databases">
        <title>Draft genome sequence of the Ebosin-producing strain Streptomyces sp. 139.</title>
        <authorList>
            <person name="Ai L."/>
            <person name="Geng M."/>
            <person name="Ma M."/>
            <person name="Bai L."/>
        </authorList>
    </citation>
    <scope>NUCLEOTIDE SEQUENCE [LARGE SCALE GENOMIC DNA]</scope>
    <source>
        <strain evidence="5 6">139</strain>
        <plasmid evidence="5 6">unnamed1</plasmid>
    </source>
</reference>
<dbReference type="Proteomes" id="UP000324308">
    <property type="component" value="Plasmid unnamed1"/>
</dbReference>
<evidence type="ECO:0000313" key="5">
    <source>
        <dbReference type="EMBL" id="QER90294.1"/>
    </source>
</evidence>
<keyword evidence="2" id="KW-0238">DNA-binding</keyword>
<proteinExistence type="predicted"/>
<keyword evidence="6" id="KW-1185">Reference proteome</keyword>
<dbReference type="InterPro" id="IPR036388">
    <property type="entry name" value="WH-like_DNA-bd_sf"/>
</dbReference>
<protein>
    <submittedName>
        <fullName evidence="5">Helix-turn-helix transcriptional regulator</fullName>
    </submittedName>
</protein>
<geneLocation type="plasmid" evidence="5 6">
    <name>unnamed1</name>
</geneLocation>
<feature type="domain" description="HTH hxlR-type" evidence="4">
    <location>
        <begin position="15"/>
        <end position="114"/>
    </location>
</feature>
<gene>
    <name evidence="5" type="ORF">F3L20_31765</name>
</gene>
<dbReference type="PANTHER" id="PTHR33204:SF18">
    <property type="entry name" value="TRANSCRIPTIONAL REGULATORY PROTEIN"/>
    <property type="match status" value="1"/>
</dbReference>
<dbReference type="Gene3D" id="1.10.10.10">
    <property type="entry name" value="Winged helix-like DNA-binding domain superfamily/Winged helix DNA-binding domain"/>
    <property type="match status" value="1"/>
</dbReference>
<dbReference type="InterPro" id="IPR036390">
    <property type="entry name" value="WH_DNA-bd_sf"/>
</dbReference>
<keyword evidence="3" id="KW-0804">Transcription</keyword>
<organism evidence="5 6">
    <name type="scientific">Streptomyces tendae</name>
    <dbReference type="NCBI Taxonomy" id="1932"/>
    <lineage>
        <taxon>Bacteria</taxon>
        <taxon>Bacillati</taxon>
        <taxon>Actinomycetota</taxon>
        <taxon>Actinomycetes</taxon>
        <taxon>Kitasatosporales</taxon>
        <taxon>Streptomycetaceae</taxon>
        <taxon>Streptomyces</taxon>
    </lineage>
</organism>
<sequence length="158" mass="17527">MTKRIASTVESGQRCSIGRALEVVGDRWSLLILREAVQGVTRFSDFRERLHVASDVLTQRLAVLVDAGVLEKHPYREGGARTRMAYRLTPAGRDLIVVIGALQQWGDLHRPHPEGPLVHRASRSTGRPLRVAFIDDEGNESPLDDVHLAARYAPSQGM</sequence>
<name>A0ABX6A101_STRTE</name>
<keyword evidence="5" id="KW-0614">Plasmid</keyword>
<dbReference type="RefSeq" id="WP_150157583.1">
    <property type="nucleotide sequence ID" value="NZ_CP043960.1"/>
</dbReference>
<accession>A0ABX6A101</accession>
<evidence type="ECO:0000256" key="2">
    <source>
        <dbReference type="ARBA" id="ARBA00023125"/>
    </source>
</evidence>
<dbReference type="EMBL" id="CP043960">
    <property type="protein sequence ID" value="QER90294.1"/>
    <property type="molecule type" value="Genomic_DNA"/>
</dbReference>
<dbReference type="Pfam" id="PF01638">
    <property type="entry name" value="HxlR"/>
    <property type="match status" value="1"/>
</dbReference>
<evidence type="ECO:0000313" key="6">
    <source>
        <dbReference type="Proteomes" id="UP000324308"/>
    </source>
</evidence>